<dbReference type="OrthoDB" id="264015at2759"/>
<feature type="transmembrane region" description="Helical" evidence="2">
    <location>
        <begin position="26"/>
        <end position="45"/>
    </location>
</feature>
<organism evidence="4 5">
    <name type="scientific">Coniochaeta ligniaria NRRL 30616</name>
    <dbReference type="NCBI Taxonomy" id="1408157"/>
    <lineage>
        <taxon>Eukaryota</taxon>
        <taxon>Fungi</taxon>
        <taxon>Dikarya</taxon>
        <taxon>Ascomycota</taxon>
        <taxon>Pezizomycotina</taxon>
        <taxon>Sordariomycetes</taxon>
        <taxon>Sordariomycetidae</taxon>
        <taxon>Coniochaetales</taxon>
        <taxon>Coniochaetaceae</taxon>
        <taxon>Coniochaeta</taxon>
    </lineage>
</organism>
<dbReference type="InterPro" id="IPR005330">
    <property type="entry name" value="MHYT_dom"/>
</dbReference>
<evidence type="ECO:0000259" key="3">
    <source>
        <dbReference type="PROSITE" id="PS50924"/>
    </source>
</evidence>
<evidence type="ECO:0000256" key="1">
    <source>
        <dbReference type="SAM" id="MobiDB-lite"/>
    </source>
</evidence>
<dbReference type="InParanoid" id="A0A1J7JJD5"/>
<keyword evidence="2" id="KW-0472">Membrane</keyword>
<dbReference type="Pfam" id="PF03707">
    <property type="entry name" value="MHYT"/>
    <property type="match status" value="2"/>
</dbReference>
<proteinExistence type="predicted"/>
<feature type="transmembrane region" description="Helical" evidence="2">
    <location>
        <begin position="237"/>
        <end position="260"/>
    </location>
</feature>
<feature type="non-terminal residue" evidence="4">
    <location>
        <position position="781"/>
    </location>
</feature>
<gene>
    <name evidence="4" type="ORF">CONLIGDRAFT_542746</name>
</gene>
<keyword evidence="2" id="KW-0812">Transmembrane</keyword>
<dbReference type="AlphaFoldDB" id="A0A1J7JJD5"/>
<evidence type="ECO:0000256" key="2">
    <source>
        <dbReference type="SAM" id="Phobius"/>
    </source>
</evidence>
<sequence length="781" mass="85928">MSISGSHPLFEQWHGHVVPRSFNPGFVALSYVVSLIGAASTLELINRRTAPRGRLNHLLLVSAAVTMGGIAIWCMHYIGNRAITLADGQLELQIAYSSGFTALSFFVPIIVLLAAFVAIGTSNQVYWWRVATGGTLAGAAICGMHYLGNASINNYVCIYNYINVAFSALIAVAASMTALALFFVFRASWTNSWWKRGGSAVLLAGAVSGMHWCASTGTQYRLVELNNGTNENSRNTTVIIVICLSVGAILIIAVSVFYTARLMSRYASKAQQVVLATAIFDKQGRVLVSPEGLLPSEKITDSFLEKTPSDTFSVAHRLFQWMFQASRNWSNISGIVTAMIDHLSRLPHLGRDVSRNGIKLIDERGELIENYDIIFKELFCAAARALAEKTKSNLMQVGILWDEILPTGTGGNIRRQQPSSRRSHPSNGSDDAIAAEKGELQQARIQELYRGSLMFLVRRVESTRDVTDLEAAGYRFADLRQVSGIISSSMQIKTDNFEARLANMAKYAQEDSSRVSPGVHIGFFAVRARVGSQGFDVLVRTSARHLLPSVQMPIGQLEPWQLTFLRQLDGFTPSRVIKALENRNNLSAQDFFAAQFLTNLKQLGDEIEDDIFEDATLTTKIVQIPCRPSTASSSTNTASLITFKLVIPIHSHVRCPGLEFVPLSLFKVHQLAYKDSPHNLIFSRSVHREISPILNTTPVVVPPKTPAAPRTRGLSLAPPPTRRFRSWLLSRRNPRTAGLPTTTTVDADGNPIPTVYGSRPESNHSSSTLKLWNPPSSQNRD</sequence>
<keyword evidence="2" id="KW-1133">Transmembrane helix</keyword>
<feature type="compositionally biased region" description="Polar residues" evidence="1">
    <location>
        <begin position="763"/>
        <end position="781"/>
    </location>
</feature>
<protein>
    <recommendedName>
        <fullName evidence="3">MHYT domain-containing protein</fullName>
    </recommendedName>
</protein>
<feature type="domain" description="MHYT" evidence="3">
    <location>
        <begin position="22"/>
        <end position="221"/>
    </location>
</feature>
<feature type="transmembrane region" description="Helical" evidence="2">
    <location>
        <begin position="126"/>
        <end position="146"/>
    </location>
</feature>
<feature type="region of interest" description="Disordered" evidence="1">
    <location>
        <begin position="729"/>
        <end position="781"/>
    </location>
</feature>
<feature type="transmembrane region" description="Helical" evidence="2">
    <location>
        <begin position="99"/>
        <end position="119"/>
    </location>
</feature>
<feature type="region of interest" description="Disordered" evidence="1">
    <location>
        <begin position="410"/>
        <end position="431"/>
    </location>
</feature>
<feature type="transmembrane region" description="Helical" evidence="2">
    <location>
        <begin position="158"/>
        <end position="185"/>
    </location>
</feature>
<dbReference type="STRING" id="1408157.A0A1J7JJD5"/>
<evidence type="ECO:0000313" key="4">
    <source>
        <dbReference type="EMBL" id="OIW27762.1"/>
    </source>
</evidence>
<keyword evidence="5" id="KW-1185">Reference proteome</keyword>
<reference evidence="4 5" key="1">
    <citation type="submission" date="2016-10" db="EMBL/GenBank/DDBJ databases">
        <title>Draft genome sequence of Coniochaeta ligniaria NRRL30616, a lignocellulolytic fungus for bioabatement of inhibitors in plant biomass hydrolysates.</title>
        <authorList>
            <consortium name="DOE Joint Genome Institute"/>
            <person name="Jimenez D.J."/>
            <person name="Hector R.E."/>
            <person name="Riley R."/>
            <person name="Sun H."/>
            <person name="Grigoriev I.V."/>
            <person name="Van Elsas J.D."/>
            <person name="Nichols N.N."/>
        </authorList>
    </citation>
    <scope>NUCLEOTIDE SEQUENCE [LARGE SCALE GENOMIC DNA]</scope>
    <source>
        <strain evidence="4 5">NRRL 30616</strain>
    </source>
</reference>
<name>A0A1J7JJD5_9PEZI</name>
<dbReference type="EMBL" id="KV875099">
    <property type="protein sequence ID" value="OIW27762.1"/>
    <property type="molecule type" value="Genomic_DNA"/>
</dbReference>
<dbReference type="PANTHER" id="PTHR35152">
    <property type="entry name" value="DOMAIN SIGNALLING PROTEIN, PUTATIVE (AFU_ORTHOLOGUE AFUA_5G11310)-RELATED"/>
    <property type="match status" value="1"/>
</dbReference>
<dbReference type="PANTHER" id="PTHR35152:SF1">
    <property type="entry name" value="DOMAIN SIGNALLING PROTEIN, PUTATIVE (AFU_ORTHOLOGUE AFUA_5G11310)-RELATED"/>
    <property type="match status" value="1"/>
</dbReference>
<feature type="transmembrane region" description="Helical" evidence="2">
    <location>
        <begin position="57"/>
        <end position="79"/>
    </location>
</feature>
<accession>A0A1J7JJD5</accession>
<dbReference type="Proteomes" id="UP000182658">
    <property type="component" value="Unassembled WGS sequence"/>
</dbReference>
<dbReference type="PROSITE" id="PS50924">
    <property type="entry name" value="MHYT"/>
    <property type="match status" value="1"/>
</dbReference>
<evidence type="ECO:0000313" key="5">
    <source>
        <dbReference type="Proteomes" id="UP000182658"/>
    </source>
</evidence>